<gene>
    <name evidence="8" type="ORF">Q604_UNBC12085G0001</name>
</gene>
<evidence type="ECO:0000256" key="4">
    <source>
        <dbReference type="ARBA" id="ARBA00022967"/>
    </source>
</evidence>
<keyword evidence="6 7" id="KW-0472">Membrane</keyword>
<keyword evidence="5 7" id="KW-1133">Transmembrane helix</keyword>
<accession>W1XTM5</accession>
<feature type="non-terminal residue" evidence="8">
    <location>
        <position position="1"/>
    </location>
</feature>
<dbReference type="GO" id="GO:0006814">
    <property type="term" value="P:sodium ion transport"/>
    <property type="evidence" value="ECO:0007669"/>
    <property type="project" value="InterPro"/>
</dbReference>
<keyword evidence="2" id="KW-1003">Cell membrane</keyword>
<comment type="subcellular location">
    <subcellularLocation>
        <location evidence="1">Cell membrane</location>
        <topology evidence="1">Multi-pass membrane protein</topology>
    </subcellularLocation>
</comment>
<protein>
    <submittedName>
        <fullName evidence="8">Glutaconyl-CoA decarboxylase subunit beta</fullName>
    </submittedName>
</protein>
<sequence>SAGIHYEIFPPLIFMGVGAMTDFGPLLANPKTLLLGAAAQIGVFVALGGAMFLGFTAPQAAAIGIIGGADGPTSIYLASKLAPELLGAIAVAAYSYMSLVPLIQPPIMKLFTTKKDRQIVMEQLRH</sequence>
<evidence type="ECO:0000256" key="6">
    <source>
        <dbReference type="ARBA" id="ARBA00023136"/>
    </source>
</evidence>
<dbReference type="EMBL" id="AZMM01012085">
    <property type="protein sequence ID" value="ETJ33456.1"/>
    <property type="molecule type" value="Genomic_DNA"/>
</dbReference>
<feature type="non-terminal residue" evidence="8">
    <location>
        <position position="126"/>
    </location>
</feature>
<reference evidence="8" key="1">
    <citation type="submission" date="2013-12" db="EMBL/GenBank/DDBJ databases">
        <title>A Varibaculum cambriense genome reconstructed from a premature infant gut community with otherwise low bacterial novelty that shifts toward anaerobic metabolism during the third week of life.</title>
        <authorList>
            <person name="Brown C.T."/>
            <person name="Sharon I."/>
            <person name="Thomas B.C."/>
            <person name="Castelle C.J."/>
            <person name="Morowitz M.J."/>
            <person name="Banfield J.F."/>
        </authorList>
    </citation>
    <scope>NUCLEOTIDE SEQUENCE</scope>
</reference>
<dbReference type="GO" id="GO:0016829">
    <property type="term" value="F:lyase activity"/>
    <property type="evidence" value="ECO:0007669"/>
    <property type="project" value="InterPro"/>
</dbReference>
<name>W1XTM5_9ZZZZ</name>
<keyword evidence="3 7" id="KW-0812">Transmembrane</keyword>
<evidence type="ECO:0000256" key="1">
    <source>
        <dbReference type="ARBA" id="ARBA00004651"/>
    </source>
</evidence>
<evidence type="ECO:0000256" key="5">
    <source>
        <dbReference type="ARBA" id="ARBA00022989"/>
    </source>
</evidence>
<evidence type="ECO:0000256" key="3">
    <source>
        <dbReference type="ARBA" id="ARBA00022692"/>
    </source>
</evidence>
<comment type="caution">
    <text evidence="8">The sequence shown here is derived from an EMBL/GenBank/DDBJ whole genome shotgun (WGS) entry which is preliminary data.</text>
</comment>
<evidence type="ECO:0000313" key="8">
    <source>
        <dbReference type="EMBL" id="ETJ33456.1"/>
    </source>
</evidence>
<dbReference type="PANTHER" id="PTHR35806:SF1">
    <property type="entry name" value="OXALOACETATE DECARBOXYLASE BETA CHAIN 2"/>
    <property type="match status" value="1"/>
</dbReference>
<dbReference type="AlphaFoldDB" id="W1XTM5"/>
<dbReference type="PANTHER" id="PTHR35806">
    <property type="entry name" value="OXALOACETATE DECARBOXYLASE BETA CHAIN 2"/>
    <property type="match status" value="1"/>
</dbReference>
<keyword evidence="4" id="KW-1278">Translocase</keyword>
<feature type="transmembrane region" description="Helical" evidence="7">
    <location>
        <begin position="85"/>
        <end position="103"/>
    </location>
</feature>
<organism evidence="8">
    <name type="scientific">human gut metagenome</name>
    <dbReference type="NCBI Taxonomy" id="408170"/>
    <lineage>
        <taxon>unclassified sequences</taxon>
        <taxon>metagenomes</taxon>
        <taxon>organismal metagenomes</taxon>
    </lineage>
</organism>
<evidence type="ECO:0000256" key="7">
    <source>
        <dbReference type="SAM" id="Phobius"/>
    </source>
</evidence>
<dbReference type="Pfam" id="PF03977">
    <property type="entry name" value="OAD_beta"/>
    <property type="match status" value="1"/>
</dbReference>
<proteinExistence type="predicted"/>
<feature type="transmembrane region" description="Helical" evidence="7">
    <location>
        <begin position="33"/>
        <end position="53"/>
    </location>
</feature>
<dbReference type="InterPro" id="IPR005661">
    <property type="entry name" value="OadB_MmdB"/>
</dbReference>
<evidence type="ECO:0000256" key="2">
    <source>
        <dbReference type="ARBA" id="ARBA00022475"/>
    </source>
</evidence>
<dbReference type="NCBIfam" id="TIGR01109">
    <property type="entry name" value="Na_pump_decarbB"/>
    <property type="match status" value="1"/>
</dbReference>
<dbReference type="GO" id="GO:0005886">
    <property type="term" value="C:plasma membrane"/>
    <property type="evidence" value="ECO:0007669"/>
    <property type="project" value="UniProtKB-SubCell"/>
</dbReference>